<dbReference type="OrthoDB" id="2414662at2759"/>
<dbReference type="GO" id="GO:0005739">
    <property type="term" value="C:mitochondrion"/>
    <property type="evidence" value="ECO:0007669"/>
    <property type="project" value="TreeGrafter"/>
</dbReference>
<dbReference type="GO" id="GO:0016212">
    <property type="term" value="F:kynurenine-oxoglutarate transaminase activity"/>
    <property type="evidence" value="ECO:0007669"/>
    <property type="project" value="TreeGrafter"/>
</dbReference>
<evidence type="ECO:0000256" key="1">
    <source>
        <dbReference type="ARBA" id="ARBA00001933"/>
    </source>
</evidence>
<dbReference type="InterPro" id="IPR051326">
    <property type="entry name" value="Kynurenine-oxoglutarate_AT"/>
</dbReference>
<dbReference type="Pfam" id="PF00155">
    <property type="entry name" value="Aminotran_1_2"/>
    <property type="match status" value="1"/>
</dbReference>
<dbReference type="FunFam" id="3.90.1150.10:FF:000021">
    <property type="entry name" value="Kynurenine--oxoglutarate transaminase 3"/>
    <property type="match status" value="1"/>
</dbReference>
<feature type="non-terminal residue" evidence="6">
    <location>
        <position position="1"/>
    </location>
</feature>
<accession>A0A9N9E2L3</accession>
<keyword evidence="4" id="KW-0663">Pyridoxal phosphate</keyword>
<dbReference type="PANTHER" id="PTHR43807">
    <property type="entry name" value="FI04487P"/>
    <property type="match status" value="1"/>
</dbReference>
<dbReference type="SUPFAM" id="SSF53383">
    <property type="entry name" value="PLP-dependent transferases"/>
    <property type="match status" value="1"/>
</dbReference>
<evidence type="ECO:0000256" key="4">
    <source>
        <dbReference type="ARBA" id="ARBA00022898"/>
    </source>
</evidence>
<sequence length="280" mass="31722">PLFNRTLDPETEVITSAGANEDTNKIISSRDWKLDINELRSKITPRTKILVFNTPHNPVGKVFSREEMLEIAQVVQEFNLLLVSDEVVTTLPGLWDRTITVGSGGKTFGTTGWRVGWSIGPKNLIKTVLAAQTRIVFCVNSPLQEAIAISIEEAEVHGYYEENIALYEQRRGKLCKALSDAGLPYTIPQGSYFILANTKRINIPEDYEYPEILLDRPRDFKVCYWMAREIGVVAIPPSEFYSEENRHLGEDYARFAFCKTDETLEAAAKALLKLKKYINE</sequence>
<evidence type="ECO:0000259" key="5">
    <source>
        <dbReference type="Pfam" id="PF00155"/>
    </source>
</evidence>
<organism evidence="6 7">
    <name type="scientific">Racocetra fulgida</name>
    <dbReference type="NCBI Taxonomy" id="60492"/>
    <lineage>
        <taxon>Eukaryota</taxon>
        <taxon>Fungi</taxon>
        <taxon>Fungi incertae sedis</taxon>
        <taxon>Mucoromycota</taxon>
        <taxon>Glomeromycotina</taxon>
        <taxon>Glomeromycetes</taxon>
        <taxon>Diversisporales</taxon>
        <taxon>Gigasporaceae</taxon>
        <taxon>Racocetra</taxon>
    </lineage>
</organism>
<dbReference type="EMBL" id="CAJVPZ010014995">
    <property type="protein sequence ID" value="CAG8662318.1"/>
    <property type="molecule type" value="Genomic_DNA"/>
</dbReference>
<keyword evidence="7" id="KW-1185">Reference proteome</keyword>
<dbReference type="InterPro" id="IPR015424">
    <property type="entry name" value="PyrdxlP-dep_Trfase"/>
</dbReference>
<evidence type="ECO:0000313" key="7">
    <source>
        <dbReference type="Proteomes" id="UP000789396"/>
    </source>
</evidence>
<dbReference type="Gene3D" id="3.40.640.10">
    <property type="entry name" value="Type I PLP-dependent aspartate aminotransferase-like (Major domain)"/>
    <property type="match status" value="1"/>
</dbReference>
<evidence type="ECO:0000313" key="6">
    <source>
        <dbReference type="EMBL" id="CAG8662318.1"/>
    </source>
</evidence>
<comment type="cofactor">
    <cofactor evidence="1">
        <name>pyridoxal 5'-phosphate</name>
        <dbReference type="ChEBI" id="CHEBI:597326"/>
    </cofactor>
</comment>
<comment type="caution">
    <text evidence="6">The sequence shown here is derived from an EMBL/GenBank/DDBJ whole genome shotgun (WGS) entry which is preliminary data.</text>
</comment>
<dbReference type="AlphaFoldDB" id="A0A9N9E2L3"/>
<gene>
    <name evidence="6" type="ORF">RFULGI_LOCUS8896</name>
</gene>
<dbReference type="CDD" id="cd00609">
    <property type="entry name" value="AAT_like"/>
    <property type="match status" value="1"/>
</dbReference>
<feature type="domain" description="Aminotransferase class I/classII large" evidence="5">
    <location>
        <begin position="25"/>
        <end position="271"/>
    </location>
</feature>
<evidence type="ECO:0000256" key="2">
    <source>
        <dbReference type="ARBA" id="ARBA00022576"/>
    </source>
</evidence>
<dbReference type="InterPro" id="IPR015421">
    <property type="entry name" value="PyrdxlP-dep_Trfase_major"/>
</dbReference>
<protein>
    <submittedName>
        <fullName evidence="6">5120_t:CDS:1</fullName>
    </submittedName>
</protein>
<dbReference type="Proteomes" id="UP000789396">
    <property type="component" value="Unassembled WGS sequence"/>
</dbReference>
<evidence type="ECO:0000256" key="3">
    <source>
        <dbReference type="ARBA" id="ARBA00022679"/>
    </source>
</evidence>
<dbReference type="PANTHER" id="PTHR43807:SF20">
    <property type="entry name" value="FI04487P"/>
    <property type="match status" value="1"/>
</dbReference>
<reference evidence="6" key="1">
    <citation type="submission" date="2021-06" db="EMBL/GenBank/DDBJ databases">
        <authorList>
            <person name="Kallberg Y."/>
            <person name="Tangrot J."/>
            <person name="Rosling A."/>
        </authorList>
    </citation>
    <scope>NUCLEOTIDE SEQUENCE</scope>
    <source>
        <strain evidence="6">IN212</strain>
    </source>
</reference>
<dbReference type="Gene3D" id="3.90.1150.10">
    <property type="entry name" value="Aspartate Aminotransferase, domain 1"/>
    <property type="match status" value="1"/>
</dbReference>
<keyword evidence="3" id="KW-0808">Transferase</keyword>
<keyword evidence="2" id="KW-0032">Aminotransferase</keyword>
<dbReference type="InterPro" id="IPR004839">
    <property type="entry name" value="Aminotransferase_I/II_large"/>
</dbReference>
<dbReference type="GO" id="GO:0030170">
    <property type="term" value="F:pyridoxal phosphate binding"/>
    <property type="evidence" value="ECO:0007669"/>
    <property type="project" value="InterPro"/>
</dbReference>
<name>A0A9N9E2L3_9GLOM</name>
<proteinExistence type="predicted"/>
<dbReference type="InterPro" id="IPR015422">
    <property type="entry name" value="PyrdxlP-dep_Trfase_small"/>
</dbReference>